<proteinExistence type="inferred from homology"/>
<evidence type="ECO:0000256" key="6">
    <source>
        <dbReference type="ARBA" id="ARBA00022839"/>
    </source>
</evidence>
<dbReference type="RefSeq" id="WP_262394768.1">
    <property type="nucleotide sequence ID" value="NZ_JACRTD010000003.1"/>
</dbReference>
<keyword evidence="11" id="KW-1185">Reference proteome</keyword>
<evidence type="ECO:0000256" key="7">
    <source>
        <dbReference type="RuleBase" id="RU363069"/>
    </source>
</evidence>
<dbReference type="NCBIfam" id="TIGR00619">
    <property type="entry name" value="sbcd"/>
    <property type="match status" value="1"/>
</dbReference>
<gene>
    <name evidence="7" type="primary">sbcD</name>
    <name evidence="10" type="ORF">H8705_05245</name>
</gene>
<dbReference type="EMBL" id="JACRTD010000003">
    <property type="protein sequence ID" value="MBC8584984.1"/>
    <property type="molecule type" value="Genomic_DNA"/>
</dbReference>
<dbReference type="InterPro" id="IPR050535">
    <property type="entry name" value="DNA_Repair-Maintenance_Comp"/>
</dbReference>
<comment type="similarity">
    <text evidence="1 7">Belongs to the SbcD family.</text>
</comment>
<protein>
    <recommendedName>
        <fullName evidence="3 7">Nuclease SbcCD subunit D</fullName>
    </recommendedName>
</protein>
<dbReference type="Gene3D" id="3.60.21.10">
    <property type="match status" value="1"/>
</dbReference>
<dbReference type="AlphaFoldDB" id="A0A926IGL0"/>
<evidence type="ECO:0000259" key="8">
    <source>
        <dbReference type="Pfam" id="PF00149"/>
    </source>
</evidence>
<evidence type="ECO:0000256" key="1">
    <source>
        <dbReference type="ARBA" id="ARBA00010555"/>
    </source>
</evidence>
<reference evidence="10" key="1">
    <citation type="submission" date="2020-08" db="EMBL/GenBank/DDBJ databases">
        <title>Genome public.</title>
        <authorList>
            <person name="Liu C."/>
            <person name="Sun Q."/>
        </authorList>
    </citation>
    <scope>NUCLEOTIDE SEQUENCE</scope>
    <source>
        <strain evidence="10">NSJ-64</strain>
    </source>
</reference>
<evidence type="ECO:0000256" key="5">
    <source>
        <dbReference type="ARBA" id="ARBA00022801"/>
    </source>
</evidence>
<name>A0A926IGL0_9FIRM</name>
<dbReference type="InterPro" id="IPR004843">
    <property type="entry name" value="Calcineurin-like_PHP"/>
</dbReference>
<dbReference type="InterPro" id="IPR041796">
    <property type="entry name" value="Mre11_N"/>
</dbReference>
<dbReference type="Proteomes" id="UP000623678">
    <property type="component" value="Unassembled WGS sequence"/>
</dbReference>
<keyword evidence="6 7" id="KW-0269">Exonuclease</keyword>
<dbReference type="GO" id="GO:0004519">
    <property type="term" value="F:endonuclease activity"/>
    <property type="evidence" value="ECO:0007669"/>
    <property type="project" value="UniProtKB-KW"/>
</dbReference>
<evidence type="ECO:0000256" key="4">
    <source>
        <dbReference type="ARBA" id="ARBA00022722"/>
    </source>
</evidence>
<dbReference type="PANTHER" id="PTHR30337">
    <property type="entry name" value="COMPONENT OF ATP-DEPENDENT DSDNA EXONUCLEASE"/>
    <property type="match status" value="1"/>
</dbReference>
<feature type="domain" description="Calcineurin-like phosphoesterase" evidence="8">
    <location>
        <begin position="1"/>
        <end position="213"/>
    </location>
</feature>
<dbReference type="GO" id="GO:0008408">
    <property type="term" value="F:3'-5' exonuclease activity"/>
    <property type="evidence" value="ECO:0007669"/>
    <property type="project" value="InterPro"/>
</dbReference>
<dbReference type="SUPFAM" id="SSF56300">
    <property type="entry name" value="Metallo-dependent phosphatases"/>
    <property type="match status" value="1"/>
</dbReference>
<feature type="domain" description="Nuclease SbcCD subunit D C-terminal" evidence="9">
    <location>
        <begin position="259"/>
        <end position="347"/>
    </location>
</feature>
<keyword evidence="7" id="KW-0255">Endonuclease</keyword>
<evidence type="ECO:0000313" key="11">
    <source>
        <dbReference type="Proteomes" id="UP000623678"/>
    </source>
</evidence>
<keyword evidence="7" id="KW-0233">DNA recombination</keyword>
<keyword evidence="7" id="KW-0235">DNA replication</keyword>
<comment type="caution">
    <text evidence="10">The sequence shown here is derived from an EMBL/GenBank/DDBJ whole genome shotgun (WGS) entry which is preliminary data.</text>
</comment>
<sequence>MRILHTSDWHLGLNLYSTSLQEDQNAFVDEILKIIKDKRVGAVIIAGDIFDRAVVSSGAIDIYNRAMTQICIGLQTPVIMIAGNHDGAARLASCTQLLEKAGLYVTGKLRREGIPVIIGDTAFYCIPYFSIDEVRYLFPEEEITSYSQAMEKLTQTIRKNFLPGKKHVLIAHCFSMGGQLSDSDRSAAVGGALAVDTDAFRGFDYVALGHLHRAQNLGPQIRYSGAPLKYSFEEAKQKKSVTIWDSETMKIEEVPIRPLHDLKVVRGEYESLLIEAQTHPGAEEYIKVELTDSYAGLEKLDAFRACYPNLLALTGKSYEAEEKMFTLTAKEAATFSEEEILLRFYEEIAGGRPEKEMLDWFHKAQAAIEKGELQ</sequence>
<accession>A0A926IGL0</accession>
<dbReference type="InterPro" id="IPR029052">
    <property type="entry name" value="Metallo-depent_PP-like"/>
</dbReference>
<evidence type="ECO:0000256" key="2">
    <source>
        <dbReference type="ARBA" id="ARBA00011322"/>
    </source>
</evidence>
<dbReference type="GO" id="GO:0006310">
    <property type="term" value="P:DNA recombination"/>
    <property type="evidence" value="ECO:0007669"/>
    <property type="project" value="UniProtKB-KW"/>
</dbReference>
<dbReference type="PANTHER" id="PTHR30337:SF0">
    <property type="entry name" value="NUCLEASE SBCCD SUBUNIT D"/>
    <property type="match status" value="1"/>
</dbReference>
<evidence type="ECO:0000256" key="3">
    <source>
        <dbReference type="ARBA" id="ARBA00013365"/>
    </source>
</evidence>
<comment type="function">
    <text evidence="7">SbcCD cleaves DNA hairpin structures. These structures can inhibit DNA replication and are intermediates in certain DNA recombination reactions. The complex acts as a 3'-&gt;5' double strand exonuclease that can open hairpins. It also has a 5' single-strand endonuclease activity.</text>
</comment>
<dbReference type="Pfam" id="PF12320">
    <property type="entry name" value="SbcD_C"/>
    <property type="match status" value="1"/>
</dbReference>
<keyword evidence="4 7" id="KW-0540">Nuclease</keyword>
<dbReference type="GO" id="GO:0006260">
    <property type="term" value="P:DNA replication"/>
    <property type="evidence" value="ECO:0007669"/>
    <property type="project" value="UniProtKB-KW"/>
</dbReference>
<evidence type="ECO:0000313" key="10">
    <source>
        <dbReference type="EMBL" id="MBC8584984.1"/>
    </source>
</evidence>
<comment type="subunit">
    <text evidence="2 7">Heterodimer of SbcC and SbcD.</text>
</comment>
<evidence type="ECO:0000259" key="9">
    <source>
        <dbReference type="Pfam" id="PF12320"/>
    </source>
</evidence>
<keyword evidence="5 7" id="KW-0378">Hydrolase</keyword>
<dbReference type="InterPro" id="IPR004593">
    <property type="entry name" value="SbcD"/>
</dbReference>
<organism evidence="10 11">
    <name type="scientific">Youxingia wuxianensis</name>
    <dbReference type="NCBI Taxonomy" id="2763678"/>
    <lineage>
        <taxon>Bacteria</taxon>
        <taxon>Bacillati</taxon>
        <taxon>Bacillota</taxon>
        <taxon>Clostridia</taxon>
        <taxon>Eubacteriales</taxon>
        <taxon>Oscillospiraceae</taxon>
        <taxon>Youxingia</taxon>
    </lineage>
</organism>
<dbReference type="InterPro" id="IPR026843">
    <property type="entry name" value="SbcD_C"/>
</dbReference>
<dbReference type="Pfam" id="PF00149">
    <property type="entry name" value="Metallophos"/>
    <property type="match status" value="1"/>
</dbReference>
<dbReference type="CDD" id="cd00840">
    <property type="entry name" value="MPP_Mre11_N"/>
    <property type="match status" value="1"/>
</dbReference>